<dbReference type="VEuPathDB" id="ToxoDB:TGDOM2_231175"/>
<comment type="caution">
    <text evidence="2">The sequence shown here is derived from an EMBL/GenBank/DDBJ whole genome shotgun (WGS) entry which is preliminary data.</text>
</comment>
<reference evidence="2 3" key="1">
    <citation type="submission" date="2014-02" db="EMBL/GenBank/DDBJ databases">
        <authorList>
            <person name="Sibley D."/>
            <person name="Venepally P."/>
            <person name="Karamycheva S."/>
            <person name="Hadjithomas M."/>
            <person name="Khan A."/>
            <person name="Brunk B."/>
            <person name="Roos D."/>
            <person name="Caler E."/>
            <person name="Lorenzi H."/>
        </authorList>
    </citation>
    <scope>NUCLEOTIDE SEQUENCE [LARGE SCALE GENOMIC DNA]</scope>
    <source>
        <strain evidence="2 3">GAB2-2007-GAL-DOM2</strain>
    </source>
</reference>
<gene>
    <name evidence="2" type="ORF">TGDOM2_231175</name>
</gene>
<dbReference type="Proteomes" id="UP000028837">
    <property type="component" value="Unassembled WGS sequence"/>
</dbReference>
<feature type="region of interest" description="Disordered" evidence="1">
    <location>
        <begin position="47"/>
        <end position="78"/>
    </location>
</feature>
<accession>A0A086KVS0</accession>
<evidence type="ECO:0000256" key="1">
    <source>
        <dbReference type="SAM" id="MobiDB-lite"/>
    </source>
</evidence>
<evidence type="ECO:0000313" key="2">
    <source>
        <dbReference type="EMBL" id="KFG48488.1"/>
    </source>
</evidence>
<dbReference type="AlphaFoldDB" id="A0A086KVS0"/>
<evidence type="ECO:0000313" key="3">
    <source>
        <dbReference type="Proteomes" id="UP000028837"/>
    </source>
</evidence>
<protein>
    <submittedName>
        <fullName evidence="2">Uncharacterized protein</fullName>
    </submittedName>
</protein>
<proteinExistence type="predicted"/>
<organism evidence="2 3">
    <name type="scientific">Toxoplasma gondii GAB2-2007-GAL-DOM2</name>
    <dbReference type="NCBI Taxonomy" id="1130820"/>
    <lineage>
        <taxon>Eukaryota</taxon>
        <taxon>Sar</taxon>
        <taxon>Alveolata</taxon>
        <taxon>Apicomplexa</taxon>
        <taxon>Conoidasida</taxon>
        <taxon>Coccidia</taxon>
        <taxon>Eucoccidiorida</taxon>
        <taxon>Eimeriorina</taxon>
        <taxon>Sarcocystidae</taxon>
        <taxon>Toxoplasma</taxon>
    </lineage>
</organism>
<name>A0A086KVS0_TOXGO</name>
<sequence>MPRKDNETVCAGSQLNFVGIPTTAENSGFRQIWRTWMVTRMRCSAMTNETNSHKSETRAFSADKNTRADPGKGTPRPQCPLSSQGFKNLRNLWVAVLELTLLRLLMDLKWLERRQQRIPMRCDLLPRPGNRAAATEEGLKRPSNYFLLRMF</sequence>
<dbReference type="EMBL" id="AHZU02000101">
    <property type="protein sequence ID" value="KFG48488.1"/>
    <property type="molecule type" value="Genomic_DNA"/>
</dbReference>